<dbReference type="GO" id="GO:0004177">
    <property type="term" value="F:aminopeptidase activity"/>
    <property type="evidence" value="ECO:0007669"/>
    <property type="project" value="TreeGrafter"/>
</dbReference>
<dbReference type="AlphaFoldDB" id="U3K8K0"/>
<dbReference type="Proteomes" id="UP000016665">
    <property type="component" value="Chromosome 1A"/>
</dbReference>
<dbReference type="SMART" id="SM01263">
    <property type="entry name" value="Leuk-A4-hydro_C"/>
    <property type="match status" value="1"/>
</dbReference>
<dbReference type="GO" id="GO:0043171">
    <property type="term" value="P:peptide catabolic process"/>
    <property type="evidence" value="ECO:0007669"/>
    <property type="project" value="TreeGrafter"/>
</dbReference>
<dbReference type="PANTHER" id="PTHR45726">
    <property type="entry name" value="LEUKOTRIENE A-4 HYDROLASE"/>
    <property type="match status" value="1"/>
</dbReference>
<dbReference type="GO" id="GO:0006508">
    <property type="term" value="P:proteolysis"/>
    <property type="evidence" value="ECO:0007669"/>
    <property type="project" value="UniProtKB-KW"/>
</dbReference>
<keyword evidence="6" id="KW-0862">Zinc</keyword>
<dbReference type="InterPro" id="IPR038502">
    <property type="entry name" value="M1_LTA-4_hydro/amino_C_sf"/>
</dbReference>
<organism evidence="9 10">
    <name type="scientific">Ficedula albicollis</name>
    <name type="common">Collared flycatcher</name>
    <name type="synonym">Muscicapa albicollis</name>
    <dbReference type="NCBI Taxonomy" id="59894"/>
    <lineage>
        <taxon>Eukaryota</taxon>
        <taxon>Metazoa</taxon>
        <taxon>Chordata</taxon>
        <taxon>Craniata</taxon>
        <taxon>Vertebrata</taxon>
        <taxon>Euteleostomi</taxon>
        <taxon>Archelosauria</taxon>
        <taxon>Archosauria</taxon>
        <taxon>Dinosauria</taxon>
        <taxon>Saurischia</taxon>
        <taxon>Theropoda</taxon>
        <taxon>Coelurosauria</taxon>
        <taxon>Aves</taxon>
        <taxon>Neognathae</taxon>
        <taxon>Neoaves</taxon>
        <taxon>Telluraves</taxon>
        <taxon>Australaves</taxon>
        <taxon>Passeriformes</taxon>
        <taxon>Muscicapidae</taxon>
        <taxon>Ficedula</taxon>
    </lineage>
</organism>
<gene>
    <name evidence="9" type="primary">LTA4H</name>
</gene>
<keyword evidence="7" id="KW-0482">Metalloprotease</keyword>
<evidence type="ECO:0000256" key="4">
    <source>
        <dbReference type="ARBA" id="ARBA00022723"/>
    </source>
</evidence>
<keyword evidence="5" id="KW-0378">Hydrolase</keyword>
<feature type="domain" description="Peptidase M1 leukotriene A4 hydrolase/aminopeptidase C-terminal" evidence="8">
    <location>
        <begin position="2"/>
        <end position="146"/>
    </location>
</feature>
<reference evidence="9 10" key="1">
    <citation type="journal article" date="2012" name="Nature">
        <title>The genomic landscape of species divergence in Ficedula flycatchers.</title>
        <authorList>
            <person name="Ellegren H."/>
            <person name="Smeds L."/>
            <person name="Burri R."/>
            <person name="Olason P.I."/>
            <person name="Backstrom N."/>
            <person name="Kawakami T."/>
            <person name="Kunstner A."/>
            <person name="Makinen H."/>
            <person name="Nadachowska-Brzyska K."/>
            <person name="Qvarnstrom A."/>
            <person name="Uebbing S."/>
            <person name="Wolf J.B."/>
        </authorList>
    </citation>
    <scope>NUCLEOTIDE SEQUENCE [LARGE SCALE GENOMIC DNA]</scope>
</reference>
<dbReference type="FunFam" id="1.25.40.320:FF:000002">
    <property type="entry name" value="Leukotriene A(4) hydrolase"/>
    <property type="match status" value="1"/>
</dbReference>
<keyword evidence="10" id="KW-1185">Reference proteome</keyword>
<dbReference type="STRING" id="59894.ENSFALP00000011354"/>
<evidence type="ECO:0000313" key="9">
    <source>
        <dbReference type="Ensembl" id="ENSFALP00000011354.2"/>
    </source>
</evidence>
<protein>
    <recommendedName>
        <fullName evidence="8">Peptidase M1 leukotriene A4 hydrolase/aminopeptidase C-terminal domain-containing protein</fullName>
    </recommendedName>
</protein>
<reference evidence="9" key="3">
    <citation type="submission" date="2025-09" db="UniProtKB">
        <authorList>
            <consortium name="Ensembl"/>
        </authorList>
    </citation>
    <scope>IDENTIFICATION</scope>
</reference>
<evidence type="ECO:0000259" key="8">
    <source>
        <dbReference type="SMART" id="SM01263"/>
    </source>
</evidence>
<keyword evidence="4" id="KW-0479">Metal-binding</keyword>
<evidence type="ECO:0000256" key="6">
    <source>
        <dbReference type="ARBA" id="ARBA00022833"/>
    </source>
</evidence>
<evidence type="ECO:0000256" key="7">
    <source>
        <dbReference type="ARBA" id="ARBA00023049"/>
    </source>
</evidence>
<dbReference type="GO" id="GO:0004301">
    <property type="term" value="F:epoxide hydrolase activity"/>
    <property type="evidence" value="ECO:0007669"/>
    <property type="project" value="TreeGrafter"/>
</dbReference>
<comment type="cofactor">
    <cofactor evidence="1">
        <name>Zn(2+)</name>
        <dbReference type="ChEBI" id="CHEBI:29105"/>
    </cofactor>
</comment>
<evidence type="ECO:0000256" key="3">
    <source>
        <dbReference type="ARBA" id="ARBA00022670"/>
    </source>
</evidence>
<evidence type="ECO:0000313" key="10">
    <source>
        <dbReference type="Proteomes" id="UP000016665"/>
    </source>
</evidence>
<accession>U3K8K0</accession>
<sequence>MTLSNACVALSQRWVQAKESDLGSFSSADLKEMSSHQLIEFLALLLLEAPLPLSHVQRMQEVYDFNAINNSEIRFRWLRLCIRSKWEAAIPLALKMATDQGRMKFTRPLFRDLYSFDKSRDLAVKTFLEHRASMHPVTSMLVGKDLKQDQ</sequence>
<keyword evidence="3" id="KW-0645">Protease</keyword>
<dbReference type="GO" id="GO:0019370">
    <property type="term" value="P:leukotriene biosynthetic process"/>
    <property type="evidence" value="ECO:0007669"/>
    <property type="project" value="TreeGrafter"/>
</dbReference>
<dbReference type="Gene3D" id="1.25.40.320">
    <property type="entry name" value="Peptidase M1, leukotriene A4 hydrolase/aminopeptidase C-terminal domain"/>
    <property type="match status" value="1"/>
</dbReference>
<dbReference type="SUPFAM" id="SSF48371">
    <property type="entry name" value="ARM repeat"/>
    <property type="match status" value="1"/>
</dbReference>
<dbReference type="GO" id="GO:0004463">
    <property type="term" value="F:leukotriene-A4 hydrolase activity"/>
    <property type="evidence" value="ECO:0007669"/>
    <property type="project" value="TreeGrafter"/>
</dbReference>
<dbReference type="GO" id="GO:0008237">
    <property type="term" value="F:metallopeptidase activity"/>
    <property type="evidence" value="ECO:0007669"/>
    <property type="project" value="UniProtKB-KW"/>
</dbReference>
<dbReference type="Ensembl" id="ENSFALT00000011399.2">
    <property type="protein sequence ID" value="ENSFALP00000011354.2"/>
    <property type="gene ID" value="ENSFALG00000010866.2"/>
</dbReference>
<dbReference type="Pfam" id="PF09127">
    <property type="entry name" value="Leuk-A4-hydro_C"/>
    <property type="match status" value="1"/>
</dbReference>
<dbReference type="eggNOG" id="KOG1047">
    <property type="taxonomic scope" value="Eukaryota"/>
</dbReference>
<dbReference type="PANTHER" id="PTHR45726:SF3">
    <property type="entry name" value="LEUKOTRIENE A-4 HYDROLASE"/>
    <property type="match status" value="1"/>
</dbReference>
<evidence type="ECO:0000256" key="2">
    <source>
        <dbReference type="ARBA" id="ARBA00010136"/>
    </source>
</evidence>
<dbReference type="HOGENOM" id="CLU_014505_0_0_1"/>
<reference evidence="9" key="2">
    <citation type="submission" date="2025-08" db="UniProtKB">
        <authorList>
            <consortium name="Ensembl"/>
        </authorList>
    </citation>
    <scope>IDENTIFICATION</scope>
</reference>
<comment type="similarity">
    <text evidence="2">Belongs to the peptidase M1 family.</text>
</comment>
<dbReference type="InterPro" id="IPR016024">
    <property type="entry name" value="ARM-type_fold"/>
</dbReference>
<proteinExistence type="inferred from homology"/>
<evidence type="ECO:0000256" key="5">
    <source>
        <dbReference type="ARBA" id="ARBA00022801"/>
    </source>
</evidence>
<dbReference type="InterPro" id="IPR034015">
    <property type="entry name" value="M1_LTA4H"/>
</dbReference>
<dbReference type="InterPro" id="IPR015211">
    <property type="entry name" value="Peptidase_M1_C"/>
</dbReference>
<dbReference type="GO" id="GO:0008270">
    <property type="term" value="F:zinc ion binding"/>
    <property type="evidence" value="ECO:0007669"/>
    <property type="project" value="InterPro"/>
</dbReference>
<dbReference type="GO" id="GO:0005634">
    <property type="term" value="C:nucleus"/>
    <property type="evidence" value="ECO:0007669"/>
    <property type="project" value="TreeGrafter"/>
</dbReference>
<evidence type="ECO:0000256" key="1">
    <source>
        <dbReference type="ARBA" id="ARBA00001947"/>
    </source>
</evidence>
<name>U3K8K0_FICAL</name>
<dbReference type="GeneTree" id="ENSGT00940000156375"/>
<dbReference type="GO" id="GO:0005829">
    <property type="term" value="C:cytosol"/>
    <property type="evidence" value="ECO:0007669"/>
    <property type="project" value="TreeGrafter"/>
</dbReference>